<evidence type="ECO:0000256" key="1">
    <source>
        <dbReference type="ARBA" id="ARBA00004651"/>
    </source>
</evidence>
<dbReference type="GO" id="GO:0005524">
    <property type="term" value="F:ATP binding"/>
    <property type="evidence" value="ECO:0007669"/>
    <property type="project" value="UniProtKB-KW"/>
</dbReference>
<dbReference type="InterPro" id="IPR011527">
    <property type="entry name" value="ABC1_TM_dom"/>
</dbReference>
<feature type="domain" description="Peptidase C39" evidence="10">
    <location>
        <begin position="19"/>
        <end position="138"/>
    </location>
</feature>
<evidence type="ECO:0000256" key="3">
    <source>
        <dbReference type="ARBA" id="ARBA00022741"/>
    </source>
</evidence>
<dbReference type="Gene3D" id="3.40.50.300">
    <property type="entry name" value="P-loop containing nucleotide triphosphate hydrolases"/>
    <property type="match status" value="1"/>
</dbReference>
<reference evidence="11 12" key="1">
    <citation type="submission" date="2020-08" db="EMBL/GenBank/DDBJ databases">
        <title>Complete genome sequence of Entomobacter blattae G55GP.</title>
        <authorList>
            <person name="Poehlein A."/>
            <person name="Guzman J."/>
            <person name="Daniel R."/>
            <person name="Vilcinskas A."/>
        </authorList>
    </citation>
    <scope>NUCLEOTIDE SEQUENCE [LARGE SCALE GENOMIC DNA]</scope>
    <source>
        <strain evidence="11 12">G55GP</strain>
    </source>
</reference>
<organism evidence="11 12">
    <name type="scientific">Entomobacter blattae</name>
    <dbReference type="NCBI Taxonomy" id="2762277"/>
    <lineage>
        <taxon>Bacteria</taxon>
        <taxon>Pseudomonadati</taxon>
        <taxon>Pseudomonadota</taxon>
        <taxon>Alphaproteobacteria</taxon>
        <taxon>Acetobacterales</taxon>
        <taxon>Acetobacteraceae</taxon>
        <taxon>Entomobacter</taxon>
    </lineage>
</organism>
<gene>
    <name evidence="11" type="primary">lagD</name>
    <name evidence="11" type="ORF">JGUZn3_17830</name>
</gene>
<dbReference type="InterPro" id="IPR036640">
    <property type="entry name" value="ABC1_TM_sf"/>
</dbReference>
<evidence type="ECO:0000256" key="4">
    <source>
        <dbReference type="ARBA" id="ARBA00022840"/>
    </source>
</evidence>
<dbReference type="KEGG" id="ebla:JGUZn3_17830"/>
<keyword evidence="3" id="KW-0547">Nucleotide-binding</keyword>
<feature type="domain" description="ABC transmembrane type-1" evidence="9">
    <location>
        <begin position="172"/>
        <end position="451"/>
    </location>
</feature>
<accession>A0A7H1NT89</accession>
<name>A0A7H1NT89_9PROT</name>
<evidence type="ECO:0000259" key="8">
    <source>
        <dbReference type="PROSITE" id="PS50893"/>
    </source>
</evidence>
<dbReference type="GO" id="GO:0016887">
    <property type="term" value="F:ATP hydrolysis activity"/>
    <property type="evidence" value="ECO:0007669"/>
    <property type="project" value="InterPro"/>
</dbReference>
<dbReference type="Gene3D" id="1.20.1560.10">
    <property type="entry name" value="ABC transporter type 1, transmembrane domain"/>
    <property type="match status" value="1"/>
</dbReference>
<evidence type="ECO:0000313" key="11">
    <source>
        <dbReference type="EMBL" id="QNT78999.1"/>
    </source>
</evidence>
<feature type="transmembrane region" description="Helical" evidence="7">
    <location>
        <begin position="205"/>
        <end position="224"/>
    </location>
</feature>
<dbReference type="PANTHER" id="PTHR24221">
    <property type="entry name" value="ATP-BINDING CASSETTE SUB-FAMILY B"/>
    <property type="match status" value="1"/>
</dbReference>
<dbReference type="InterPro" id="IPR033838">
    <property type="entry name" value="CvaB_peptidase"/>
</dbReference>
<dbReference type="InterPro" id="IPR027417">
    <property type="entry name" value="P-loop_NTPase"/>
</dbReference>
<dbReference type="GO" id="GO:0034040">
    <property type="term" value="F:ATPase-coupled lipid transmembrane transporter activity"/>
    <property type="evidence" value="ECO:0007669"/>
    <property type="project" value="TreeGrafter"/>
</dbReference>
<comment type="subcellular location">
    <subcellularLocation>
        <location evidence="1">Cell membrane</location>
        <topology evidence="1">Multi-pass membrane protein</topology>
    </subcellularLocation>
</comment>
<dbReference type="InterPro" id="IPR005074">
    <property type="entry name" value="Peptidase_C39"/>
</dbReference>
<dbReference type="InterPro" id="IPR003593">
    <property type="entry name" value="AAA+_ATPase"/>
</dbReference>
<keyword evidence="11" id="KW-0378">Hydrolase</keyword>
<dbReference type="AlphaFoldDB" id="A0A7H1NT89"/>
<dbReference type="PROSITE" id="PS50929">
    <property type="entry name" value="ABC_TM1F"/>
    <property type="match status" value="1"/>
</dbReference>
<dbReference type="Pfam" id="PF00664">
    <property type="entry name" value="ABC_membrane"/>
    <property type="match status" value="1"/>
</dbReference>
<keyword evidence="4 11" id="KW-0067">ATP-binding</keyword>
<evidence type="ECO:0000313" key="12">
    <source>
        <dbReference type="Proteomes" id="UP000516349"/>
    </source>
</evidence>
<proteinExistence type="predicted"/>
<keyword evidence="6 7" id="KW-0472">Membrane</keyword>
<dbReference type="InterPro" id="IPR017871">
    <property type="entry name" value="ABC_transporter-like_CS"/>
</dbReference>
<dbReference type="SUPFAM" id="SSF90123">
    <property type="entry name" value="ABC transporter transmembrane region"/>
    <property type="match status" value="1"/>
</dbReference>
<evidence type="ECO:0000256" key="7">
    <source>
        <dbReference type="SAM" id="Phobius"/>
    </source>
</evidence>
<dbReference type="Proteomes" id="UP000516349">
    <property type="component" value="Chromosome"/>
</dbReference>
<sequence length="724" mass="80612">MIPLNFSLNFRKQVPVILQIEAAECGLACLAMVLNYHGHLIDLASLRRRESISLKGVTLKNIIDAANRVGLSTRALRLDMEDLPKLRLPCILHWSLNHFVVLTKVTSKKVIINDPAHGKRVLSLEEVSREFTGVALELIPNENFERGDERANLRIRDLFKHVRSLKATLIRLFLLSLGLEIIAIVMPIVSQVVIDEVIVTNDYDLLTTIAVGVGILILLQMIIASARTWMVMLFGTVVGIQWSTSLFSHLTRLPLDYFMKRHVGDVLSRFSSLGSIQKTLTTDMVQAIMDGIMAIGMAIMLIIYGKWLAAVTFVAVILDLILRLLTYDAYRRASQEGLVYDARQQSHFIETLRSMASVKLLNLRERRQSKWLNLMIDSINVHLTVQKYDLVFGRAKELIFSADRIIMMVLGAHMVMEGKMSVGMLVAFLSYKDQFTGRIGSLISAAFNLRMLSVQTDRLSDIAMTKPETDAITPAPILLSSDDTTPRAGTLDIRNASVRYSDAEPWIYHNVSLTIPAGKSVAIIGPSGGGKTTLLKTMMSLIQPNEGTILYNGINIETLSLPNYRDKIAGVLQDDGLFTGSIADNISGFADNQDEALLIECAKRAAIYDDIMEMPMKFETLLGDMGNSLSGGQKQRVILARALYRRPEILFLDEATSHLDEATEAVIAESLRDLQMTRVIVAHRPATVAHADIVVVVTPETAKTGQLQIIHRDQQDQQDQIEPQ</sequence>
<dbReference type="GO" id="GO:0140359">
    <property type="term" value="F:ABC-type transporter activity"/>
    <property type="evidence" value="ECO:0007669"/>
    <property type="project" value="InterPro"/>
</dbReference>
<dbReference type="Pfam" id="PF03412">
    <property type="entry name" value="Peptidase_C39"/>
    <property type="match status" value="1"/>
</dbReference>
<dbReference type="PANTHER" id="PTHR24221:SF606">
    <property type="entry name" value="COLICIN V SECRETION-PROCESSING ATP-BINDING PROTEIN"/>
    <property type="match status" value="1"/>
</dbReference>
<dbReference type="SUPFAM" id="SSF52540">
    <property type="entry name" value="P-loop containing nucleoside triphosphate hydrolases"/>
    <property type="match status" value="1"/>
</dbReference>
<dbReference type="EMBL" id="CP060244">
    <property type="protein sequence ID" value="QNT78999.1"/>
    <property type="molecule type" value="Genomic_DNA"/>
</dbReference>
<evidence type="ECO:0000256" key="2">
    <source>
        <dbReference type="ARBA" id="ARBA00022692"/>
    </source>
</evidence>
<dbReference type="EC" id="3.4.22.-" evidence="11"/>
<dbReference type="CDD" id="cd02419">
    <property type="entry name" value="Peptidase_C39C"/>
    <property type="match status" value="1"/>
</dbReference>
<dbReference type="GO" id="GO:0005886">
    <property type="term" value="C:plasma membrane"/>
    <property type="evidence" value="ECO:0007669"/>
    <property type="project" value="UniProtKB-SubCell"/>
</dbReference>
<dbReference type="Gene3D" id="3.90.70.10">
    <property type="entry name" value="Cysteine proteinases"/>
    <property type="match status" value="1"/>
</dbReference>
<protein>
    <submittedName>
        <fullName evidence="11">Lactococcin-G-processing and transport ATP-binding protein LagD</fullName>
        <ecNumber evidence="11">3.4.22.-</ecNumber>
    </submittedName>
</protein>
<dbReference type="Pfam" id="PF00005">
    <property type="entry name" value="ABC_tran"/>
    <property type="match status" value="1"/>
</dbReference>
<dbReference type="CDD" id="cd18567">
    <property type="entry name" value="ABC_6TM_CvaB_RaxB_like"/>
    <property type="match status" value="1"/>
</dbReference>
<evidence type="ECO:0000259" key="10">
    <source>
        <dbReference type="PROSITE" id="PS50990"/>
    </source>
</evidence>
<feature type="transmembrane region" description="Helical" evidence="7">
    <location>
        <begin position="169"/>
        <end position="193"/>
    </location>
</feature>
<keyword evidence="5 7" id="KW-1133">Transmembrane helix</keyword>
<evidence type="ECO:0000256" key="6">
    <source>
        <dbReference type="ARBA" id="ARBA00023136"/>
    </source>
</evidence>
<dbReference type="PROSITE" id="PS50990">
    <property type="entry name" value="PEPTIDASE_C39"/>
    <property type="match status" value="1"/>
</dbReference>
<dbReference type="InterPro" id="IPR039421">
    <property type="entry name" value="Type_1_exporter"/>
</dbReference>
<feature type="domain" description="ABC transporter" evidence="8">
    <location>
        <begin position="493"/>
        <end position="723"/>
    </location>
</feature>
<dbReference type="InterPro" id="IPR003439">
    <property type="entry name" value="ABC_transporter-like_ATP-bd"/>
</dbReference>
<keyword evidence="12" id="KW-1185">Reference proteome</keyword>
<dbReference type="PROSITE" id="PS00211">
    <property type="entry name" value="ABC_TRANSPORTER_1"/>
    <property type="match status" value="1"/>
</dbReference>
<evidence type="ECO:0000259" key="9">
    <source>
        <dbReference type="PROSITE" id="PS50929"/>
    </source>
</evidence>
<feature type="transmembrane region" description="Helical" evidence="7">
    <location>
        <begin position="292"/>
        <end position="322"/>
    </location>
</feature>
<keyword evidence="2 7" id="KW-0812">Transmembrane</keyword>
<evidence type="ECO:0000256" key="5">
    <source>
        <dbReference type="ARBA" id="ARBA00022989"/>
    </source>
</evidence>
<dbReference type="RefSeq" id="WP_203413206.1">
    <property type="nucleotide sequence ID" value="NZ_CP060244.1"/>
</dbReference>
<dbReference type="GO" id="GO:0008234">
    <property type="term" value="F:cysteine-type peptidase activity"/>
    <property type="evidence" value="ECO:0007669"/>
    <property type="project" value="InterPro"/>
</dbReference>
<dbReference type="PROSITE" id="PS50893">
    <property type="entry name" value="ABC_TRANSPORTER_2"/>
    <property type="match status" value="1"/>
</dbReference>
<dbReference type="GO" id="GO:0006508">
    <property type="term" value="P:proteolysis"/>
    <property type="evidence" value="ECO:0007669"/>
    <property type="project" value="InterPro"/>
</dbReference>
<dbReference type="SMART" id="SM00382">
    <property type="entry name" value="AAA"/>
    <property type="match status" value="1"/>
</dbReference>